<reference evidence="1 2" key="1">
    <citation type="submission" date="2016-03" db="EMBL/GenBank/DDBJ databases">
        <title>Trachymyrmex septentrionalis WGS genome.</title>
        <authorList>
            <person name="Nygaard S."/>
            <person name="Hu H."/>
            <person name="Boomsma J."/>
            <person name="Zhang G."/>
        </authorList>
    </citation>
    <scope>NUCLEOTIDE SEQUENCE [LARGE SCALE GENOMIC DNA]</scope>
    <source>
        <strain evidence="1">Tsep2-gDNA-1</strain>
        <tissue evidence="1">Whole body</tissue>
    </source>
</reference>
<protein>
    <submittedName>
        <fullName evidence="1">Uncharacterized protein</fullName>
    </submittedName>
</protein>
<sequence length="110" mass="11837">MSGNESSATATLAPTNAAVVSAVISATDEEEEDPALTLDCVESAVDMDLVNGPNPWLPAYGFQLQHHSQFQPTHLEDLRANGSHTIMFLLSSRSFLHSRVLSSCLTSNVH</sequence>
<keyword evidence="2" id="KW-1185">Reference proteome</keyword>
<gene>
    <name evidence="1" type="ORF">ALC56_04252</name>
</gene>
<dbReference type="Proteomes" id="UP000078541">
    <property type="component" value="Unassembled WGS sequence"/>
</dbReference>
<proteinExistence type="predicted"/>
<evidence type="ECO:0000313" key="2">
    <source>
        <dbReference type="Proteomes" id="UP000078541"/>
    </source>
</evidence>
<dbReference type="AlphaFoldDB" id="A0A195FL78"/>
<dbReference type="EMBL" id="KQ981490">
    <property type="protein sequence ID" value="KYN41101.1"/>
    <property type="molecule type" value="Genomic_DNA"/>
</dbReference>
<organism evidence="1 2">
    <name type="scientific">Trachymyrmex septentrionalis</name>
    <dbReference type="NCBI Taxonomy" id="34720"/>
    <lineage>
        <taxon>Eukaryota</taxon>
        <taxon>Metazoa</taxon>
        <taxon>Ecdysozoa</taxon>
        <taxon>Arthropoda</taxon>
        <taxon>Hexapoda</taxon>
        <taxon>Insecta</taxon>
        <taxon>Pterygota</taxon>
        <taxon>Neoptera</taxon>
        <taxon>Endopterygota</taxon>
        <taxon>Hymenoptera</taxon>
        <taxon>Apocrita</taxon>
        <taxon>Aculeata</taxon>
        <taxon>Formicoidea</taxon>
        <taxon>Formicidae</taxon>
        <taxon>Myrmicinae</taxon>
        <taxon>Trachymyrmex</taxon>
    </lineage>
</organism>
<accession>A0A195FL78</accession>
<dbReference type="STRING" id="34720.A0A195FL78"/>
<name>A0A195FL78_9HYME</name>
<evidence type="ECO:0000313" key="1">
    <source>
        <dbReference type="EMBL" id="KYN41101.1"/>
    </source>
</evidence>